<dbReference type="EMBL" id="CP053452">
    <property type="protein sequence ID" value="QJW92956.1"/>
    <property type="molecule type" value="Genomic_DNA"/>
</dbReference>
<sequence length="189" mass="20884">MTAVQDSIDTYDYSGPPVDFVAAAQAGDLTAIQAAADWYRDRGQPAHPTNKAILSDEQNAYFVEVYKTEIELQVTKAKSLLTLLSMLQATFSEGENVSRRRVSRAAVDDALRLTYGLPVRVGRMDREGGCVICPTDYVNEDAIRSLLLATLARKFPRAKFDICFSNETHSFAGLKGENAFALETYTDTE</sequence>
<organism evidence="1 2">
    <name type="scientific">Frigoriglobus tundricola</name>
    <dbReference type="NCBI Taxonomy" id="2774151"/>
    <lineage>
        <taxon>Bacteria</taxon>
        <taxon>Pseudomonadati</taxon>
        <taxon>Planctomycetota</taxon>
        <taxon>Planctomycetia</taxon>
        <taxon>Gemmatales</taxon>
        <taxon>Gemmataceae</taxon>
        <taxon>Frigoriglobus</taxon>
    </lineage>
</organism>
<keyword evidence="2" id="KW-1185">Reference proteome</keyword>
<accession>A0A6M5YI64</accession>
<gene>
    <name evidence="1" type="ORF">FTUN_0454</name>
</gene>
<name>A0A6M5YI64_9BACT</name>
<dbReference type="AlphaFoldDB" id="A0A6M5YI64"/>
<dbReference type="Proteomes" id="UP000503447">
    <property type="component" value="Chromosome"/>
</dbReference>
<evidence type="ECO:0000313" key="2">
    <source>
        <dbReference type="Proteomes" id="UP000503447"/>
    </source>
</evidence>
<dbReference type="KEGG" id="ftj:FTUN_0454"/>
<proteinExistence type="predicted"/>
<reference evidence="2" key="1">
    <citation type="submission" date="2020-05" db="EMBL/GenBank/DDBJ databases">
        <title>Frigoriglobus tundricola gen. nov., sp. nov., a psychrotolerant cellulolytic planctomycete of the family Gemmataceae with two divergent copies of 16S rRNA gene.</title>
        <authorList>
            <person name="Kulichevskaya I.S."/>
            <person name="Ivanova A.A."/>
            <person name="Naumoff D.G."/>
            <person name="Beletsky A.V."/>
            <person name="Rijpstra W.I.C."/>
            <person name="Sinninghe Damste J.S."/>
            <person name="Mardanov A.V."/>
            <person name="Ravin N.V."/>
            <person name="Dedysh S.N."/>
        </authorList>
    </citation>
    <scope>NUCLEOTIDE SEQUENCE [LARGE SCALE GENOMIC DNA]</scope>
    <source>
        <strain evidence="2">PL17</strain>
    </source>
</reference>
<protein>
    <submittedName>
        <fullName evidence="1">Uncharacterized protein</fullName>
    </submittedName>
</protein>
<evidence type="ECO:0000313" key="1">
    <source>
        <dbReference type="EMBL" id="QJW92956.1"/>
    </source>
</evidence>
<dbReference type="RefSeq" id="WP_171469251.1">
    <property type="nucleotide sequence ID" value="NZ_CP053452.2"/>
</dbReference>